<dbReference type="Proteomes" id="UP000004949">
    <property type="component" value="Unassembled WGS sequence"/>
</dbReference>
<dbReference type="STRING" id="1088869.GMO_10000"/>
<comment type="caution">
    <text evidence="1">The sequence shown here is derived from an EMBL/GenBank/DDBJ whole genome shotgun (WGS) entry which is preliminary data.</text>
</comment>
<evidence type="ECO:0000313" key="1">
    <source>
        <dbReference type="EMBL" id="EHH69692.1"/>
    </source>
</evidence>
<reference evidence="1 2" key="1">
    <citation type="submission" date="2011-10" db="EMBL/GenBank/DDBJ databases">
        <title>Genome sequence of Gluconobacter morbifer G707, isolated from Drosophila gut.</title>
        <authorList>
            <person name="Lee W.-J."/>
            <person name="Kim E.-K."/>
        </authorList>
    </citation>
    <scope>NUCLEOTIDE SEQUENCE [LARGE SCALE GENOMIC DNA]</scope>
    <source>
        <strain evidence="1 2">G707</strain>
    </source>
</reference>
<organism evidence="1 2">
    <name type="scientific">Gluconobacter morbifer G707</name>
    <dbReference type="NCBI Taxonomy" id="1088869"/>
    <lineage>
        <taxon>Bacteria</taxon>
        <taxon>Pseudomonadati</taxon>
        <taxon>Pseudomonadota</taxon>
        <taxon>Alphaproteobacteria</taxon>
        <taxon>Acetobacterales</taxon>
        <taxon>Acetobacteraceae</taxon>
        <taxon>Gluconobacter</taxon>
    </lineage>
</organism>
<evidence type="ECO:0000313" key="2">
    <source>
        <dbReference type="Proteomes" id="UP000004949"/>
    </source>
</evidence>
<dbReference type="AlphaFoldDB" id="G6XHN4"/>
<protein>
    <submittedName>
        <fullName evidence="1">Uncharacterized protein</fullName>
    </submittedName>
</protein>
<name>G6XHN4_9PROT</name>
<gene>
    <name evidence="1" type="ORF">GMO_10000</name>
</gene>
<dbReference type="EMBL" id="AGQV01000001">
    <property type="protein sequence ID" value="EHH69692.1"/>
    <property type="molecule type" value="Genomic_DNA"/>
</dbReference>
<keyword evidence="2" id="KW-1185">Reference proteome</keyword>
<sequence>MSGWVESGPLLSDPGVHEAGYLTGGSALLSDCNVTSANVADRKGSSDLLFRT</sequence>
<proteinExistence type="predicted"/>
<dbReference type="PATRIC" id="fig|1088869.3.peg.1004"/>
<accession>G6XHN4</accession>